<dbReference type="PANTHER" id="PTHR47396">
    <property type="entry name" value="TYPE I RESTRICTION ENZYME ECOKI R PROTEIN"/>
    <property type="match status" value="1"/>
</dbReference>
<feature type="compositionally biased region" description="Acidic residues" evidence="1">
    <location>
        <begin position="518"/>
        <end position="528"/>
    </location>
</feature>
<dbReference type="GO" id="GO:0004386">
    <property type="term" value="F:helicase activity"/>
    <property type="evidence" value="ECO:0007669"/>
    <property type="project" value="UniProtKB-KW"/>
</dbReference>
<feature type="compositionally biased region" description="Pro residues" evidence="1">
    <location>
        <begin position="529"/>
        <end position="547"/>
    </location>
</feature>
<dbReference type="PROSITE" id="PS51192">
    <property type="entry name" value="HELICASE_ATP_BIND_1"/>
    <property type="match status" value="1"/>
</dbReference>
<dbReference type="GO" id="GO:0016787">
    <property type="term" value="F:hydrolase activity"/>
    <property type="evidence" value="ECO:0007669"/>
    <property type="project" value="InterPro"/>
</dbReference>
<keyword evidence="3" id="KW-0347">Helicase</keyword>
<dbReference type="Pfam" id="PF08463">
    <property type="entry name" value="EcoEI_R_C"/>
    <property type="match status" value="1"/>
</dbReference>
<reference evidence="3" key="1">
    <citation type="submission" date="2022-07" db="EMBL/GenBank/DDBJ databases">
        <authorList>
            <person name="Otstavnykh N."/>
            <person name="Isaeva M."/>
            <person name="Bystritskaya E."/>
        </authorList>
    </citation>
    <scope>NUCLEOTIDE SEQUENCE</scope>
    <source>
        <strain evidence="3">10Alg 79</strain>
    </source>
</reference>
<evidence type="ECO:0000313" key="4">
    <source>
        <dbReference type="Proteomes" id="UP001227162"/>
    </source>
</evidence>
<dbReference type="Gene3D" id="3.40.50.300">
    <property type="entry name" value="P-loop containing nucleotide triphosphate hydrolases"/>
    <property type="match status" value="2"/>
</dbReference>
<dbReference type="GO" id="GO:0005829">
    <property type="term" value="C:cytosol"/>
    <property type="evidence" value="ECO:0007669"/>
    <property type="project" value="TreeGrafter"/>
</dbReference>
<keyword evidence="3" id="KW-0378">Hydrolase</keyword>
<dbReference type="InterPro" id="IPR050742">
    <property type="entry name" value="Helicase_Restrict-Modif_Enz"/>
</dbReference>
<evidence type="ECO:0000256" key="1">
    <source>
        <dbReference type="SAM" id="MobiDB-lite"/>
    </source>
</evidence>
<dbReference type="NCBIfam" id="NF046051">
    <property type="entry name" value="restrict_EcoAI"/>
    <property type="match status" value="1"/>
</dbReference>
<dbReference type="Proteomes" id="UP001227162">
    <property type="component" value="Unassembled WGS sequence"/>
</dbReference>
<dbReference type="Gene3D" id="3.90.1570.30">
    <property type="match status" value="1"/>
</dbReference>
<keyword evidence="3" id="KW-0547">Nucleotide-binding</keyword>
<feature type="region of interest" description="Disordered" evidence="1">
    <location>
        <begin position="516"/>
        <end position="558"/>
    </location>
</feature>
<keyword evidence="3" id="KW-0067">ATP-binding</keyword>
<dbReference type="InterPro" id="IPR027417">
    <property type="entry name" value="P-loop_NTPase"/>
</dbReference>
<dbReference type="PANTHER" id="PTHR47396:SF1">
    <property type="entry name" value="ATP-DEPENDENT HELICASE IRC3-RELATED"/>
    <property type="match status" value="1"/>
</dbReference>
<dbReference type="InterPro" id="IPR006935">
    <property type="entry name" value="Helicase/UvrB_N"/>
</dbReference>
<dbReference type="SUPFAM" id="SSF52540">
    <property type="entry name" value="P-loop containing nucleoside triphosphate hydrolases"/>
    <property type="match status" value="1"/>
</dbReference>
<evidence type="ECO:0000259" key="2">
    <source>
        <dbReference type="PROSITE" id="PS51192"/>
    </source>
</evidence>
<accession>A0AAJ1X5A9</accession>
<dbReference type="AlphaFoldDB" id="A0AAJ1X5A9"/>
<dbReference type="InterPro" id="IPR014001">
    <property type="entry name" value="Helicase_ATP-bd"/>
</dbReference>
<dbReference type="InterPro" id="IPR001650">
    <property type="entry name" value="Helicase_C-like"/>
</dbReference>
<feature type="domain" description="Helicase ATP-binding" evidence="2">
    <location>
        <begin position="147"/>
        <end position="320"/>
    </location>
</feature>
<evidence type="ECO:0000313" key="3">
    <source>
        <dbReference type="EMBL" id="MDQ2094356.1"/>
    </source>
</evidence>
<reference evidence="3" key="2">
    <citation type="submission" date="2023-04" db="EMBL/GenBank/DDBJ databases">
        <title>'Rhodoalgimonas zhirmunskyi' gen. nov., isolated from a red alga.</title>
        <authorList>
            <person name="Nedashkovskaya O.I."/>
            <person name="Otstavnykh N.Y."/>
            <person name="Bystritskaya E.P."/>
            <person name="Balabanova L.A."/>
            <person name="Isaeva M.P."/>
        </authorList>
    </citation>
    <scope>NUCLEOTIDE SEQUENCE</scope>
    <source>
        <strain evidence="3">10Alg 79</strain>
    </source>
</reference>
<dbReference type="GO" id="GO:0005524">
    <property type="term" value="F:ATP binding"/>
    <property type="evidence" value="ECO:0007669"/>
    <property type="project" value="InterPro"/>
</dbReference>
<dbReference type="CDD" id="cd18799">
    <property type="entry name" value="SF2_C_EcoAI-like"/>
    <property type="match status" value="1"/>
</dbReference>
<proteinExistence type="predicted"/>
<dbReference type="Pfam" id="PF00271">
    <property type="entry name" value="Helicase_C"/>
    <property type="match status" value="1"/>
</dbReference>
<organism evidence="3 4">
    <name type="scientific">Rhodalgimonas zhirmunskyi</name>
    <dbReference type="NCBI Taxonomy" id="2964767"/>
    <lineage>
        <taxon>Bacteria</taxon>
        <taxon>Pseudomonadati</taxon>
        <taxon>Pseudomonadota</taxon>
        <taxon>Alphaproteobacteria</taxon>
        <taxon>Rhodobacterales</taxon>
        <taxon>Roseobacteraceae</taxon>
        <taxon>Rhodalgimonas</taxon>
    </lineage>
</organism>
<dbReference type="Pfam" id="PF04851">
    <property type="entry name" value="ResIII"/>
    <property type="match status" value="1"/>
</dbReference>
<dbReference type="SMART" id="SM00487">
    <property type="entry name" value="DEXDc"/>
    <property type="match status" value="1"/>
</dbReference>
<sequence length="750" mass="85247">MGWGQNGSKVRREVICPGRIQSGGSRGKGLSADYVLIHKGQKLAVLEAKRAGVSYRNGVGQAKDYATRLGARFAYASNGLSWYQIDMTTGAEGDMDLPFPTPDELWGRTFASHNEWRERFGAVDFETDGGKWELRYYQHKAITAALEAVAKGDRRILLTLATGTGKTSIAFQIAWKLFEAKWNLSGEPVRRPRILFLADRNILADQAYNAFSAFPNNAVTRIDPATIRKNKGVPKHASLFFTIFQTFMTGEGEPVYKDYPPDFFDFIVIDECHRGGAKDESEWRQVLEYFEPAYQLGLTATPKRKHNADTYAYFGEPVYTYALRDGIEDGFLTPFKVRQMASTIDEYVWDGSDELLEGEVEEGETFTENDFNRRVIIEERELSRVQEFMSQIDQREKTLVFCATQDHAALVRDLINQVKESNHPDYCHRVTAEDGAVGEAWLRTFQDNEKTIPTILTTSQKLSTGVDARNIRNIVLMRPVKSMIEFKQIIGRGTRTYEGKDYFTIWDFVKAHLNFQDPEWDGEPDDPEPPSPRPPSVPVEPNDPSPTPEDTTEDDERPAKIRISLSDGSVRDIRYLATTTYWSADGRPMTAQQFLEQLFGDLSGLIKDEDELRKKWSNPTTRVALVEQLADRGYDAEKLKEIRRMVSAENSDLFDVLAYILYQTEQKTREERVEAAKPNVDGQENGDLRQLLASVLSAYEERGFEELQMEKLGQYLTARFGGVSEAKRKIGDLSAIRAAFLKVQEALYRH</sequence>
<dbReference type="InterPro" id="IPR013670">
    <property type="entry name" value="EcoEI_R_C_dom"/>
</dbReference>
<protein>
    <submittedName>
        <fullName evidence="3">DEAD/DEAH box helicase family protein</fullName>
    </submittedName>
</protein>
<dbReference type="GO" id="GO:0003677">
    <property type="term" value="F:DNA binding"/>
    <property type="evidence" value="ECO:0007669"/>
    <property type="project" value="InterPro"/>
</dbReference>
<dbReference type="EMBL" id="JANFFA010000002">
    <property type="protein sequence ID" value="MDQ2094356.1"/>
    <property type="molecule type" value="Genomic_DNA"/>
</dbReference>
<keyword evidence="4" id="KW-1185">Reference proteome</keyword>
<name>A0AAJ1X5A9_9RHOB</name>
<gene>
    <name evidence="3" type="ORF">NOI20_09565</name>
</gene>
<dbReference type="CDD" id="cd18032">
    <property type="entry name" value="DEXHc_RE_I_III_res"/>
    <property type="match status" value="1"/>
</dbReference>
<dbReference type="GO" id="GO:0006304">
    <property type="term" value="P:DNA modification"/>
    <property type="evidence" value="ECO:0007669"/>
    <property type="project" value="InterPro"/>
</dbReference>
<comment type="caution">
    <text evidence="3">The sequence shown here is derived from an EMBL/GenBank/DDBJ whole genome shotgun (WGS) entry which is preliminary data.</text>
</comment>